<evidence type="ECO:0000256" key="5">
    <source>
        <dbReference type="ARBA" id="ARBA00023242"/>
    </source>
</evidence>
<gene>
    <name evidence="7" type="ORF">OT_ostta02g03210</name>
</gene>
<evidence type="ECO:0000256" key="2">
    <source>
        <dbReference type="ARBA" id="ARBA00009994"/>
    </source>
</evidence>
<dbReference type="Pfam" id="PF05983">
    <property type="entry name" value="Med7"/>
    <property type="match status" value="1"/>
</dbReference>
<dbReference type="STRING" id="70448.A0A090MDT9"/>
<keyword evidence="4 6" id="KW-0804">Transcription</keyword>
<evidence type="ECO:0000256" key="1">
    <source>
        <dbReference type="ARBA" id="ARBA00004123"/>
    </source>
</evidence>
<keyword evidence="5 6" id="KW-0539">Nucleus</keyword>
<comment type="function">
    <text evidence="6">Component of the Mediator complex, a coactivator involved in the regulated transcription of nearly all RNA polymerase II-dependent genes. Mediator functions as a bridge to convey information from gene-specific regulatory proteins to the basal RNA polymerase II transcription machinery.</text>
</comment>
<dbReference type="RefSeq" id="XP_003075163.2">
    <property type="nucleotide sequence ID" value="XM_003075115.2"/>
</dbReference>
<name>A0A090MDT9_OSTTA</name>
<comment type="similarity">
    <text evidence="2 6">Belongs to the Mediator complex subunit 7 family.</text>
</comment>
<dbReference type="InParanoid" id="A0A090MDT9"/>
<dbReference type="GO" id="GO:0003712">
    <property type="term" value="F:transcription coregulator activity"/>
    <property type="evidence" value="ECO:0007669"/>
    <property type="project" value="InterPro"/>
</dbReference>
<comment type="caution">
    <text evidence="7">The sequence shown here is derived from an EMBL/GenBank/DDBJ whole genome shotgun (WGS) entry which is preliminary data.</text>
</comment>
<accession>A0A090MDT9</accession>
<dbReference type="OrthoDB" id="10585236at2759"/>
<evidence type="ECO:0000256" key="4">
    <source>
        <dbReference type="ARBA" id="ARBA00023163"/>
    </source>
</evidence>
<proteinExistence type="inferred from homology"/>
<reference evidence="7 8" key="2">
    <citation type="journal article" date="2014" name="BMC Genomics">
        <title>An improved genome of the model marine alga Ostreococcus tauri unfolds by assessing Illumina de novo assemblies.</title>
        <authorList>
            <person name="Blanc-Mathieu R."/>
            <person name="Verhelst B."/>
            <person name="Derelle E."/>
            <person name="Rombauts S."/>
            <person name="Bouget F.Y."/>
            <person name="Carre I."/>
            <person name="Chateau A."/>
            <person name="Eyre-Walker A."/>
            <person name="Grimsley N."/>
            <person name="Moreau H."/>
            <person name="Piegu B."/>
            <person name="Rivals E."/>
            <person name="Schackwitz W."/>
            <person name="Van de Peer Y."/>
            <person name="Piganeau G."/>
        </authorList>
    </citation>
    <scope>NUCLEOTIDE SEQUENCE [LARGE SCALE GENOMIC DNA]</scope>
    <source>
        <strain evidence="8">OTTH 0595 / CCAP 157/2 / RCC745</strain>
    </source>
</reference>
<reference evidence="8" key="1">
    <citation type="journal article" date="2006" name="Proc. Natl. Acad. Sci. U.S.A.">
        <title>Genome analysis of the smallest free-living eukaryote Ostreococcus tauri unveils many unique features.</title>
        <authorList>
            <person name="Derelle E."/>
            <person name="Ferraz C."/>
            <person name="Rombauts S."/>
            <person name="Rouze P."/>
            <person name="Worden A.Z."/>
            <person name="Robbens S."/>
            <person name="Partensky F."/>
            <person name="Degroeve S."/>
            <person name="Echeynie S."/>
            <person name="Cooke R."/>
            <person name="Saeys Y."/>
            <person name="Wuyts J."/>
            <person name="Jabbari K."/>
            <person name="Bowler C."/>
            <person name="Panaud O."/>
            <person name="Piegu B."/>
            <person name="Ball S.G."/>
            <person name="Ral J.-P."/>
            <person name="Bouget F.-Y."/>
            <person name="Piganeau G."/>
            <person name="De Baets B."/>
            <person name="Picard A."/>
            <person name="Delseny M."/>
            <person name="Demaille J."/>
            <person name="Van de Peer Y."/>
            <person name="Moreau H."/>
        </authorList>
    </citation>
    <scope>NUCLEOTIDE SEQUENCE [LARGE SCALE GENOMIC DNA]</scope>
    <source>
        <strain evidence="8">OTTH 0595 / CCAP 157/2 / RCC745</strain>
    </source>
</reference>
<dbReference type="GO" id="GO:0006357">
    <property type="term" value="P:regulation of transcription by RNA polymerase II"/>
    <property type="evidence" value="ECO:0007669"/>
    <property type="project" value="InterPro"/>
</dbReference>
<keyword evidence="8" id="KW-1185">Reference proteome</keyword>
<dbReference type="SUPFAM" id="SSF140718">
    <property type="entry name" value="Mediator hinge subcomplex-like"/>
    <property type="match status" value="1"/>
</dbReference>
<organism evidence="7 8">
    <name type="scientific">Ostreococcus tauri</name>
    <name type="common">Marine green alga</name>
    <dbReference type="NCBI Taxonomy" id="70448"/>
    <lineage>
        <taxon>Eukaryota</taxon>
        <taxon>Viridiplantae</taxon>
        <taxon>Chlorophyta</taxon>
        <taxon>Mamiellophyceae</taxon>
        <taxon>Mamiellales</taxon>
        <taxon>Bathycoccaceae</taxon>
        <taxon>Ostreococcus</taxon>
    </lineage>
</organism>
<dbReference type="InterPro" id="IPR009244">
    <property type="entry name" value="Mediatior_Med7"/>
</dbReference>
<dbReference type="GeneID" id="9832548"/>
<dbReference type="GO" id="GO:0016592">
    <property type="term" value="C:mediator complex"/>
    <property type="evidence" value="ECO:0007669"/>
    <property type="project" value="InterPro"/>
</dbReference>
<keyword evidence="6" id="KW-0010">Activator</keyword>
<dbReference type="InterPro" id="IPR037212">
    <property type="entry name" value="Med7/Med21-like"/>
</dbReference>
<evidence type="ECO:0000256" key="3">
    <source>
        <dbReference type="ARBA" id="ARBA00023015"/>
    </source>
</evidence>
<protein>
    <recommendedName>
        <fullName evidence="6">Mediator of RNA polymerase II transcription subunit 7</fullName>
    </recommendedName>
</protein>
<dbReference type="Proteomes" id="UP000009170">
    <property type="component" value="Unassembled WGS sequence"/>
</dbReference>
<dbReference type="Gene3D" id="6.10.140.200">
    <property type="match status" value="1"/>
</dbReference>
<dbReference type="KEGG" id="ota:OT_ostta02g03210"/>
<dbReference type="AlphaFoldDB" id="A0A090MDT9"/>
<comment type="subunit">
    <text evidence="6">Component of the Mediator complex.</text>
</comment>
<evidence type="ECO:0000256" key="6">
    <source>
        <dbReference type="RuleBase" id="RU364060"/>
    </source>
</evidence>
<dbReference type="EMBL" id="CAID01000002">
    <property type="protein sequence ID" value="CEG01096.1"/>
    <property type="molecule type" value="Genomic_DNA"/>
</dbReference>
<keyword evidence="3 6" id="KW-0805">Transcription regulation</keyword>
<evidence type="ECO:0000313" key="7">
    <source>
        <dbReference type="EMBL" id="CEG01096.1"/>
    </source>
</evidence>
<sequence length="184" mass="19926">MPTSATPFPPPPAFYVLCDGDDAAARLPPPRPPKRGSTHAAFGATHDDATWEEIARRTEFAHPVVCDASADAREEIVKCANAACERYVDVLRNCVDAPGMSDGSAHACAAILNNAHRTINDVMRPAQAMADLEYRMRVMIDEKRETIEALRKAVKEAREIRDGLKTGDAGKTLGEALGSPGWKN</sequence>
<dbReference type="InterPro" id="IPR044888">
    <property type="entry name" value="Mediatior_Med7_sf"/>
</dbReference>
<evidence type="ECO:0000313" key="8">
    <source>
        <dbReference type="Proteomes" id="UP000009170"/>
    </source>
</evidence>
<comment type="subcellular location">
    <subcellularLocation>
        <location evidence="1 6">Nucleus</location>
    </subcellularLocation>
</comment>